<evidence type="ECO:0000313" key="4">
    <source>
        <dbReference type="Proteomes" id="UP000054565"/>
    </source>
</evidence>
<dbReference type="Pfam" id="PF13391">
    <property type="entry name" value="HNH_2"/>
    <property type="match status" value="1"/>
</dbReference>
<dbReference type="STRING" id="404692.A0A0J6YN88"/>
<dbReference type="Proteomes" id="UP000054565">
    <property type="component" value="Unassembled WGS sequence"/>
</dbReference>
<sequence>MAPHRHQASLEGILNVSGPEFLPVQKRTQAKQRFYSIINYCRTEKSPDAAYSRPLLVQYTYEYSCSELSQDTFLRAFFESIDLDVAGGDIDFDDNGDEINEKLTSFADFLLDNFFIPPHHATITRSSFSSSTGPAHESVGTPERLSVLRGACLIRDRHRCVISRAFDRKEAIIRLIQQGSNAQDDEGHQLQGQPLKFLEVAHILPHSLTQTDSDNTLSESKKAAVMILNMFDCDVSLLIDGTNIDRAFNAMTLARDLHTIFGNFQIYFEPVPNQEHTYQIDTFLPAAALPEFRFPITRTLHLTDDRSIDPPLPRLLALHRAIAYILHLSGAGEYIDKILRDMEELGAREGGSTELGRLITLRLGGWLDKAGTIQVLFNVVLMIVMIYANNAVLYPGIESFAFNKLRGPGYDIMTVHDKLHIPFNKQIVNHSSQGLIIEWQYRA</sequence>
<gene>
    <name evidence="3" type="ORF">CIRG_08310</name>
</gene>
<evidence type="ECO:0000313" key="3">
    <source>
        <dbReference type="EMBL" id="KMP08629.1"/>
    </source>
</evidence>
<protein>
    <recommendedName>
        <fullName evidence="2">HNH nuclease domain-containing protein</fullName>
    </recommendedName>
</protein>
<evidence type="ECO:0000259" key="2">
    <source>
        <dbReference type="Pfam" id="PF13391"/>
    </source>
</evidence>
<organism evidence="3 4">
    <name type="scientific">Coccidioides immitis RMSCC 2394</name>
    <dbReference type="NCBI Taxonomy" id="404692"/>
    <lineage>
        <taxon>Eukaryota</taxon>
        <taxon>Fungi</taxon>
        <taxon>Dikarya</taxon>
        <taxon>Ascomycota</taxon>
        <taxon>Pezizomycotina</taxon>
        <taxon>Eurotiomycetes</taxon>
        <taxon>Eurotiomycetidae</taxon>
        <taxon>Onygenales</taxon>
        <taxon>Onygenaceae</taxon>
        <taxon>Coccidioides</taxon>
    </lineage>
</organism>
<dbReference type="EMBL" id="DS028098">
    <property type="protein sequence ID" value="KMP08629.1"/>
    <property type="molecule type" value="Genomic_DNA"/>
</dbReference>
<keyword evidence="1" id="KW-0472">Membrane</keyword>
<reference evidence="4" key="1">
    <citation type="journal article" date="2010" name="Genome Res.">
        <title>Population genomic sequencing of Coccidioides fungi reveals recent hybridization and transposon control.</title>
        <authorList>
            <person name="Neafsey D.E."/>
            <person name="Barker B.M."/>
            <person name="Sharpton T.J."/>
            <person name="Stajich J.E."/>
            <person name="Park D.J."/>
            <person name="Whiston E."/>
            <person name="Hung C.-Y."/>
            <person name="McMahan C."/>
            <person name="White J."/>
            <person name="Sykes S."/>
            <person name="Heiman D."/>
            <person name="Young S."/>
            <person name="Zeng Q."/>
            <person name="Abouelleil A."/>
            <person name="Aftuck L."/>
            <person name="Bessette D."/>
            <person name="Brown A."/>
            <person name="FitzGerald M."/>
            <person name="Lui A."/>
            <person name="Macdonald J.P."/>
            <person name="Priest M."/>
            <person name="Orbach M.J."/>
            <person name="Galgiani J.N."/>
            <person name="Kirkland T.N."/>
            <person name="Cole G.T."/>
            <person name="Birren B.W."/>
            <person name="Henn M.R."/>
            <person name="Taylor J.W."/>
            <person name="Rounsley S.D."/>
        </authorList>
    </citation>
    <scope>NUCLEOTIDE SEQUENCE [LARGE SCALE GENOMIC DNA]</scope>
    <source>
        <strain evidence="4">RMSCC 2394</strain>
    </source>
</reference>
<proteinExistence type="predicted"/>
<accession>A0A0J6YN88</accession>
<dbReference type="OrthoDB" id="2104739at2759"/>
<dbReference type="InterPro" id="IPR003615">
    <property type="entry name" value="HNH_nuc"/>
</dbReference>
<feature type="transmembrane region" description="Helical" evidence="1">
    <location>
        <begin position="375"/>
        <end position="397"/>
    </location>
</feature>
<dbReference type="AlphaFoldDB" id="A0A0J6YN88"/>
<keyword evidence="1" id="KW-0812">Transmembrane</keyword>
<feature type="domain" description="HNH nuclease" evidence="2">
    <location>
        <begin position="191"/>
        <end position="269"/>
    </location>
</feature>
<name>A0A0J6YN88_COCIT</name>
<evidence type="ECO:0000256" key="1">
    <source>
        <dbReference type="SAM" id="Phobius"/>
    </source>
</evidence>
<keyword evidence="1" id="KW-1133">Transmembrane helix</keyword>